<protein>
    <submittedName>
        <fullName evidence="1">Uncharacterized protein</fullName>
    </submittedName>
</protein>
<gene>
    <name evidence="1" type="ORF">LSAT_V11C900483350</name>
</gene>
<dbReference type="Proteomes" id="UP000235145">
    <property type="component" value="Unassembled WGS sequence"/>
</dbReference>
<accession>A0A9R1UJE6</accession>
<evidence type="ECO:0000313" key="1">
    <source>
        <dbReference type="EMBL" id="KAJ0188542.1"/>
    </source>
</evidence>
<comment type="caution">
    <text evidence="1">The sequence shown here is derived from an EMBL/GenBank/DDBJ whole genome shotgun (WGS) entry which is preliminary data.</text>
</comment>
<sequence>MKILMICLAGKPSKCFWSPKMIRKVECVMKTESFKKVFQNFKFVVRRDIIDDIAFLIADFPNLNPHDLVVLLKLSKEWGLKPNSVVMQSIKAFLCYYYRDIARTDIVLAGVINQKVKLPNKEAEGIDNIGDGEIVTKPTWGSTYSARVAGGRSRKVFFRMNEKERFPNNVLEGMIQRIMLNSKNSESVRKKAVDMLRWWLKIREVLLKLVHKGIRSSLIMAYLVLELDFQILIGVERFRCPEILFHPNLIGIEQAGLDEMAGVSMQRLKSRAQRLDLEEVVIGITNSVLITGGSCLYPGMSERLEAGIRMMRPCGTPIRIFKASDAVLDTWRGKHPPCISHDKILIK</sequence>
<dbReference type="InterPro" id="IPR043129">
    <property type="entry name" value="ATPase_NBD"/>
</dbReference>
<dbReference type="Gene3D" id="3.90.640.10">
    <property type="entry name" value="Actin, Chain A, domain 4"/>
    <property type="match status" value="1"/>
</dbReference>
<dbReference type="Gene3D" id="3.30.420.40">
    <property type="match status" value="1"/>
</dbReference>
<reference evidence="1 2" key="1">
    <citation type="journal article" date="2017" name="Nat. Commun.">
        <title>Genome assembly with in vitro proximity ligation data and whole-genome triplication in lettuce.</title>
        <authorList>
            <person name="Reyes-Chin-Wo S."/>
            <person name="Wang Z."/>
            <person name="Yang X."/>
            <person name="Kozik A."/>
            <person name="Arikit S."/>
            <person name="Song C."/>
            <person name="Xia L."/>
            <person name="Froenicke L."/>
            <person name="Lavelle D.O."/>
            <person name="Truco M.J."/>
            <person name="Xia R."/>
            <person name="Zhu S."/>
            <person name="Xu C."/>
            <person name="Xu H."/>
            <person name="Xu X."/>
            <person name="Cox K."/>
            <person name="Korf I."/>
            <person name="Meyers B.C."/>
            <person name="Michelmore R.W."/>
        </authorList>
    </citation>
    <scope>NUCLEOTIDE SEQUENCE [LARGE SCALE GENOMIC DNA]</scope>
    <source>
        <strain evidence="2">cv. Salinas</strain>
        <tissue evidence="1">Seedlings</tissue>
    </source>
</reference>
<dbReference type="SUPFAM" id="SSF53067">
    <property type="entry name" value="Actin-like ATPase domain"/>
    <property type="match status" value="1"/>
</dbReference>
<dbReference type="PANTHER" id="PTHR11937">
    <property type="entry name" value="ACTIN"/>
    <property type="match status" value="1"/>
</dbReference>
<name>A0A9R1UJE6_LACSA</name>
<dbReference type="Pfam" id="PF00022">
    <property type="entry name" value="Actin"/>
    <property type="match status" value="1"/>
</dbReference>
<evidence type="ECO:0000313" key="2">
    <source>
        <dbReference type="Proteomes" id="UP000235145"/>
    </source>
</evidence>
<dbReference type="InterPro" id="IPR004000">
    <property type="entry name" value="Actin"/>
</dbReference>
<dbReference type="EMBL" id="NBSK02000009">
    <property type="protein sequence ID" value="KAJ0188542.1"/>
    <property type="molecule type" value="Genomic_DNA"/>
</dbReference>
<dbReference type="AlphaFoldDB" id="A0A9R1UJE6"/>
<keyword evidence="2" id="KW-1185">Reference proteome</keyword>
<proteinExistence type="predicted"/>
<organism evidence="1 2">
    <name type="scientific">Lactuca sativa</name>
    <name type="common">Garden lettuce</name>
    <dbReference type="NCBI Taxonomy" id="4236"/>
    <lineage>
        <taxon>Eukaryota</taxon>
        <taxon>Viridiplantae</taxon>
        <taxon>Streptophyta</taxon>
        <taxon>Embryophyta</taxon>
        <taxon>Tracheophyta</taxon>
        <taxon>Spermatophyta</taxon>
        <taxon>Magnoliopsida</taxon>
        <taxon>eudicotyledons</taxon>
        <taxon>Gunneridae</taxon>
        <taxon>Pentapetalae</taxon>
        <taxon>asterids</taxon>
        <taxon>campanulids</taxon>
        <taxon>Asterales</taxon>
        <taxon>Asteraceae</taxon>
        <taxon>Cichorioideae</taxon>
        <taxon>Cichorieae</taxon>
        <taxon>Lactucinae</taxon>
        <taxon>Lactuca</taxon>
    </lineage>
</organism>